<sequence>MGRVFIGIQNSVIGFNDPFHPQSCDRYLRTGEQQFFAAQDPTPSVESYLDMIRELGVDFYMHHAIPCEQETERMIDILTEAKLPFILGNEFYSINRVYAPGTGRGELSPGLVQKARTSPYFMGLLYDETEHVQLHSSQYGEGGGYQWADPHGKSAGRIEADICEAIRAASQKFGVPLYSEHVFPVMYHTFSRAGMRVCPKVLKEEFQPLQLAAAMGAAKQYGQPLGICVDLWGMDVGHWFTRLWGLPAHSPEEFKSGLQLAYYMAPSMMFVENMDALLRNTEKGFCYTEFGEIFLDFVHNFVPEHPLPYTHLDVACDIAVIRADDACIAKSGNFDGSGLFGSKDLLPDARTNSFIDVMYTLLHKTCSHEALTYHKSEFDMIPLGKYPRTEETLRTLPLAHGVPKEEETLCHPIFHPLNQALVFDQYVRPEDIGDARLLVVCGSRLGPSTVETVAERVRAGALAVIPAYFEAEFAGVLEESGRGGWAVVPDFTGPVFQAAVEPYLGKKDEWKIRFKSGILTVKNPAGDGKTLTFHWEEELSL</sequence>
<organism evidence="1 2">
    <name type="scientific">Hydrogeniiclostridium mannosilyticum</name>
    <dbReference type="NCBI Taxonomy" id="2764322"/>
    <lineage>
        <taxon>Bacteria</taxon>
        <taxon>Bacillati</taxon>
        <taxon>Bacillota</taxon>
        <taxon>Clostridia</taxon>
        <taxon>Eubacteriales</taxon>
        <taxon>Acutalibacteraceae</taxon>
        <taxon>Hydrogeniiclostridium</taxon>
    </lineage>
</organism>
<comment type="caution">
    <text evidence="1">The sequence shown here is derived from an EMBL/GenBank/DDBJ whole genome shotgun (WGS) entry which is preliminary data.</text>
</comment>
<evidence type="ECO:0000313" key="1">
    <source>
        <dbReference type="EMBL" id="RAQ30626.1"/>
    </source>
</evidence>
<name>A0A328UG71_9FIRM</name>
<dbReference type="RefSeq" id="WP_112331821.1">
    <property type="nucleotide sequence ID" value="NZ_QLYR01000001.1"/>
</dbReference>
<dbReference type="Proteomes" id="UP000249377">
    <property type="component" value="Unassembled WGS sequence"/>
</dbReference>
<protein>
    <submittedName>
        <fullName evidence="1">Uncharacterized protein</fullName>
    </submittedName>
</protein>
<accession>A0A328UG71</accession>
<reference evidence="1 2" key="1">
    <citation type="submission" date="2018-06" db="EMBL/GenBank/DDBJ databases">
        <title>Noncontiguous genome sequence of Ruminococcaceae bacterium ASD2818.</title>
        <authorList>
            <person name="Chaplin A.V."/>
            <person name="Sokolova S.R."/>
            <person name="Kochetkova T.O."/>
            <person name="Goltsov A.Y."/>
            <person name="Trofimov D.Y."/>
            <person name="Efimov B.A."/>
        </authorList>
    </citation>
    <scope>NUCLEOTIDE SEQUENCE [LARGE SCALE GENOMIC DNA]</scope>
    <source>
        <strain evidence="1 2">ASD2818</strain>
    </source>
</reference>
<gene>
    <name evidence="1" type="ORF">DPQ25_03830</name>
</gene>
<keyword evidence="2" id="KW-1185">Reference proteome</keyword>
<evidence type="ECO:0000313" key="2">
    <source>
        <dbReference type="Proteomes" id="UP000249377"/>
    </source>
</evidence>
<proteinExistence type="predicted"/>
<dbReference type="AlphaFoldDB" id="A0A328UG71"/>
<dbReference type="EMBL" id="QLYR01000001">
    <property type="protein sequence ID" value="RAQ30626.1"/>
    <property type="molecule type" value="Genomic_DNA"/>
</dbReference>